<comment type="caution">
    <text evidence="11">The sequence shown here is derived from an EMBL/GenBank/DDBJ whole genome shotgun (WGS) entry which is preliminary data.</text>
</comment>
<comment type="subcellular location">
    <subcellularLocation>
        <location evidence="1">Cell inner membrane</location>
        <topology evidence="1">Multi-pass membrane protein</topology>
    </subcellularLocation>
</comment>
<dbReference type="PANTHER" id="PTHR35011:SF4">
    <property type="entry name" value="SLL1102 PROTEIN"/>
    <property type="match status" value="1"/>
</dbReference>
<dbReference type="RefSeq" id="WP_174406839.1">
    <property type="nucleotide sequence ID" value="NZ_BLVO01000016.1"/>
</dbReference>
<keyword evidence="5 9" id="KW-0812">Transmembrane</keyword>
<keyword evidence="3" id="KW-1003">Cell membrane</keyword>
<feature type="transmembrane region" description="Helical" evidence="9">
    <location>
        <begin position="89"/>
        <end position="108"/>
    </location>
</feature>
<dbReference type="InterPro" id="IPR007387">
    <property type="entry name" value="TRAP_DctQ"/>
</dbReference>
<dbReference type="EMBL" id="BLVO01000016">
    <property type="protein sequence ID" value="GFM35220.1"/>
    <property type="molecule type" value="Genomic_DNA"/>
</dbReference>
<evidence type="ECO:0000256" key="5">
    <source>
        <dbReference type="ARBA" id="ARBA00022692"/>
    </source>
</evidence>
<evidence type="ECO:0000313" key="12">
    <source>
        <dbReference type="Proteomes" id="UP000503840"/>
    </source>
</evidence>
<feature type="transmembrane region" description="Helical" evidence="9">
    <location>
        <begin position="135"/>
        <end position="157"/>
    </location>
</feature>
<keyword evidence="4" id="KW-0997">Cell inner membrane</keyword>
<reference evidence="11 12" key="1">
    <citation type="submission" date="2020-05" db="EMBL/GenBank/DDBJ databases">
        <title>Draft genome sequence of Desulfovibrio sp. strain HN2T.</title>
        <authorList>
            <person name="Ueno A."/>
            <person name="Tamazawa S."/>
            <person name="Tamamura S."/>
            <person name="Murakami T."/>
            <person name="Kiyama T."/>
            <person name="Inomata H."/>
            <person name="Amano Y."/>
            <person name="Miyakawa K."/>
            <person name="Tamaki H."/>
            <person name="Naganuma T."/>
            <person name="Kaneko K."/>
        </authorList>
    </citation>
    <scope>NUCLEOTIDE SEQUENCE [LARGE SCALE GENOMIC DNA]</scope>
    <source>
        <strain evidence="11 12">HN2</strain>
    </source>
</reference>
<evidence type="ECO:0000256" key="2">
    <source>
        <dbReference type="ARBA" id="ARBA00022448"/>
    </source>
</evidence>
<evidence type="ECO:0000256" key="1">
    <source>
        <dbReference type="ARBA" id="ARBA00004429"/>
    </source>
</evidence>
<dbReference type="InterPro" id="IPR055348">
    <property type="entry name" value="DctQ"/>
</dbReference>
<keyword evidence="6 9" id="KW-1133">Transmembrane helix</keyword>
<dbReference type="GO" id="GO:0005886">
    <property type="term" value="C:plasma membrane"/>
    <property type="evidence" value="ECO:0007669"/>
    <property type="project" value="UniProtKB-SubCell"/>
</dbReference>
<gene>
    <name evidence="11" type="ORF">DSM101010T_35850</name>
</gene>
<feature type="transmembrane region" description="Helical" evidence="9">
    <location>
        <begin position="21"/>
        <end position="41"/>
    </location>
</feature>
<evidence type="ECO:0000256" key="4">
    <source>
        <dbReference type="ARBA" id="ARBA00022519"/>
    </source>
</evidence>
<organism evidence="11 12">
    <name type="scientific">Desulfovibrio subterraneus</name>
    <dbReference type="NCBI Taxonomy" id="2718620"/>
    <lineage>
        <taxon>Bacteria</taxon>
        <taxon>Pseudomonadati</taxon>
        <taxon>Thermodesulfobacteriota</taxon>
        <taxon>Desulfovibrionia</taxon>
        <taxon>Desulfovibrionales</taxon>
        <taxon>Desulfovibrionaceae</taxon>
        <taxon>Desulfovibrio</taxon>
    </lineage>
</organism>
<evidence type="ECO:0000313" key="11">
    <source>
        <dbReference type="EMBL" id="GFM35220.1"/>
    </source>
</evidence>
<evidence type="ECO:0000256" key="6">
    <source>
        <dbReference type="ARBA" id="ARBA00022989"/>
    </source>
</evidence>
<evidence type="ECO:0000259" key="10">
    <source>
        <dbReference type="Pfam" id="PF04290"/>
    </source>
</evidence>
<accession>A0A7J0BNH0</accession>
<name>A0A7J0BNH0_9BACT</name>
<dbReference type="PANTHER" id="PTHR35011">
    <property type="entry name" value="2,3-DIKETO-L-GULONATE TRAP TRANSPORTER SMALL PERMEASE PROTEIN YIAM"/>
    <property type="match status" value="1"/>
</dbReference>
<keyword evidence="7 9" id="KW-0472">Membrane</keyword>
<protein>
    <recommendedName>
        <fullName evidence="10">Tripartite ATP-independent periplasmic transporters DctQ component domain-containing protein</fullName>
    </recommendedName>
</protein>
<comment type="similarity">
    <text evidence="8">Belongs to the TRAP transporter small permease family.</text>
</comment>
<evidence type="ECO:0000256" key="9">
    <source>
        <dbReference type="SAM" id="Phobius"/>
    </source>
</evidence>
<dbReference type="Pfam" id="PF04290">
    <property type="entry name" value="DctQ"/>
    <property type="match status" value="1"/>
</dbReference>
<feature type="transmembrane region" description="Helical" evidence="9">
    <location>
        <begin position="53"/>
        <end position="68"/>
    </location>
</feature>
<evidence type="ECO:0000256" key="8">
    <source>
        <dbReference type="ARBA" id="ARBA00038436"/>
    </source>
</evidence>
<dbReference type="Proteomes" id="UP000503840">
    <property type="component" value="Unassembled WGS sequence"/>
</dbReference>
<feature type="domain" description="Tripartite ATP-independent periplasmic transporters DctQ component" evidence="10">
    <location>
        <begin position="27"/>
        <end position="158"/>
    </location>
</feature>
<sequence length="172" mass="19257">MVQAFIRKIDALTEVIGKATMGLALLLVVLVMADVAMRYVFSISFASVRELEWHIYSLLFLFGGAYTLRHDGHVRVDVAYQHFSPRMRALVNVIGCLIFLFPGCYLVIRTSAMFTKFSWMMAEQSPDPGGLPFRWFLKGCLPVAFGLLALQGVSFFLKNLLVLLGKAEAEEA</sequence>
<keyword evidence="2" id="KW-0813">Transport</keyword>
<keyword evidence="12" id="KW-1185">Reference proteome</keyword>
<evidence type="ECO:0000256" key="7">
    <source>
        <dbReference type="ARBA" id="ARBA00023136"/>
    </source>
</evidence>
<evidence type="ECO:0000256" key="3">
    <source>
        <dbReference type="ARBA" id="ARBA00022475"/>
    </source>
</evidence>
<dbReference type="AlphaFoldDB" id="A0A7J0BNH0"/>
<proteinExistence type="inferred from homology"/>